<dbReference type="GO" id="GO:0016491">
    <property type="term" value="F:oxidoreductase activity"/>
    <property type="evidence" value="ECO:0007669"/>
    <property type="project" value="UniProtKB-KW"/>
</dbReference>
<dbReference type="PANTHER" id="PTHR42879">
    <property type="entry name" value="3-OXOACYL-(ACYL-CARRIER-PROTEIN) REDUCTASE"/>
    <property type="match status" value="1"/>
</dbReference>
<reference evidence="2 3" key="1">
    <citation type="journal article" date="2008" name="PLoS ONE">
        <title>Comparative analysis of Acinetobacters: three genomes for three lifestyles.</title>
        <authorList>
            <person name="Vallenet D."/>
            <person name="Nordmann P."/>
            <person name="Barbe V."/>
            <person name="Poirel L."/>
            <person name="Mangenot S."/>
            <person name="Bataille E."/>
            <person name="Dossat C."/>
            <person name="Gas S."/>
            <person name="Kreimeyer A."/>
            <person name="Lenoble P."/>
            <person name="Oztas S."/>
            <person name="Poulain J."/>
            <person name="Segurens B."/>
            <person name="Robert C."/>
            <person name="Abergel C."/>
            <person name="Claverie J.M."/>
            <person name="Raoult D."/>
            <person name="Medigue C."/>
            <person name="Weissenbach J."/>
            <person name="Cruveiller S."/>
        </authorList>
    </citation>
    <scope>NUCLEOTIDE SEQUENCE [LARGE SCALE GENOMIC DNA]</scope>
    <source>
        <strain evidence="2 3">SDF</strain>
    </source>
</reference>
<dbReference type="KEGG" id="abm:ABSDF3501"/>
<dbReference type="EC" id="1.-.-.-" evidence="2"/>
<dbReference type="PRINTS" id="PR00081">
    <property type="entry name" value="GDHRDH"/>
</dbReference>
<dbReference type="Proteomes" id="UP000001741">
    <property type="component" value="Chromosome"/>
</dbReference>
<evidence type="ECO:0000313" key="2">
    <source>
        <dbReference type="EMBL" id="CAP02764.1"/>
    </source>
</evidence>
<sequence length="265" mass="28468">MDLQLKGKTAIVTAATAGIGLAITKTLAKEGTDVIITGRTQDKLAAAVAEIEANAPLGKVCGFLADLSTSEGVETLISQHPYTDILVNNLGYYEAKPFTEITDEDWWHMLNVNVMSGVRLSRHYFPKMLENNWGRVIFMSSEVGAFTPPDMVHYGVSKSALLAVSRGMAELTKGTGVTVNSVLPSATRSEGIMDYLRQTAPRPEMTDQQIEAHFFETYRPSSLIARMIEADEIASMVALLASPLGSASNGAAVRVEGGTSVILKA</sequence>
<keyword evidence="2" id="KW-0560">Oxidoreductase</keyword>
<name>B0VP28_ACIBS</name>
<dbReference type="GO" id="GO:0032787">
    <property type="term" value="P:monocarboxylic acid metabolic process"/>
    <property type="evidence" value="ECO:0007669"/>
    <property type="project" value="UniProtKB-ARBA"/>
</dbReference>
<dbReference type="SUPFAM" id="SSF51735">
    <property type="entry name" value="NAD(P)-binding Rossmann-fold domains"/>
    <property type="match status" value="1"/>
</dbReference>
<dbReference type="Gene3D" id="3.40.50.720">
    <property type="entry name" value="NAD(P)-binding Rossmann-like Domain"/>
    <property type="match status" value="1"/>
</dbReference>
<protein>
    <submittedName>
        <fullName evidence="2">Short-chain dehydrogenase/reductase SDR</fullName>
        <ecNumber evidence="2">1.-.-.-</ecNumber>
    </submittedName>
</protein>
<organism evidence="2 3">
    <name type="scientific">Acinetobacter baumannii (strain SDF)</name>
    <dbReference type="NCBI Taxonomy" id="509170"/>
    <lineage>
        <taxon>Bacteria</taxon>
        <taxon>Pseudomonadati</taxon>
        <taxon>Pseudomonadota</taxon>
        <taxon>Gammaproteobacteria</taxon>
        <taxon>Moraxellales</taxon>
        <taxon>Moraxellaceae</taxon>
        <taxon>Acinetobacter</taxon>
        <taxon>Acinetobacter calcoaceticus/baumannii complex</taxon>
    </lineage>
</organism>
<dbReference type="EMBL" id="CU468230">
    <property type="protein sequence ID" value="CAP02764.1"/>
    <property type="molecule type" value="Genomic_DNA"/>
</dbReference>
<dbReference type="InterPro" id="IPR036291">
    <property type="entry name" value="NAD(P)-bd_dom_sf"/>
</dbReference>
<gene>
    <name evidence="2" type="ordered locus">ABSDF3501</name>
</gene>
<accession>B0VP28</accession>
<dbReference type="HOGENOM" id="CLU_010194_1_2_6"/>
<dbReference type="BioCyc" id="ABAU509170:GCL9-2893-MONOMER"/>
<dbReference type="Pfam" id="PF00106">
    <property type="entry name" value="adh_short"/>
    <property type="match status" value="1"/>
</dbReference>
<dbReference type="InterPro" id="IPR002347">
    <property type="entry name" value="SDR_fam"/>
</dbReference>
<dbReference type="InterPro" id="IPR020904">
    <property type="entry name" value="Sc_DH/Rdtase_CS"/>
</dbReference>
<dbReference type="InterPro" id="IPR050259">
    <property type="entry name" value="SDR"/>
</dbReference>
<evidence type="ECO:0000313" key="3">
    <source>
        <dbReference type="Proteomes" id="UP000001741"/>
    </source>
</evidence>
<evidence type="ECO:0000256" key="1">
    <source>
        <dbReference type="ARBA" id="ARBA00006484"/>
    </source>
</evidence>
<proteinExistence type="inferred from homology"/>
<dbReference type="AlphaFoldDB" id="B0VP28"/>
<dbReference type="PROSITE" id="PS00061">
    <property type="entry name" value="ADH_SHORT"/>
    <property type="match status" value="1"/>
</dbReference>
<comment type="similarity">
    <text evidence="1">Belongs to the short-chain dehydrogenases/reductases (SDR) family.</text>
</comment>
<dbReference type="CDD" id="cd05233">
    <property type="entry name" value="SDR_c"/>
    <property type="match status" value="1"/>
</dbReference>